<dbReference type="InterPro" id="IPR007356">
    <property type="entry name" value="tRNA_m1G_MeTrfase_euk"/>
</dbReference>
<evidence type="ECO:0000256" key="6">
    <source>
        <dbReference type="ARBA" id="ARBA00022946"/>
    </source>
</evidence>
<dbReference type="GO" id="GO:0000049">
    <property type="term" value="F:tRNA binding"/>
    <property type="evidence" value="ECO:0007669"/>
    <property type="project" value="TreeGrafter"/>
</dbReference>
<dbReference type="Proteomes" id="UP001153737">
    <property type="component" value="Chromosome 2"/>
</dbReference>
<evidence type="ECO:0000313" key="12">
    <source>
        <dbReference type="EMBL" id="CAH1156031.1"/>
    </source>
</evidence>
<accession>A0A9P0DJK3</accession>
<evidence type="ECO:0000256" key="9">
    <source>
        <dbReference type="ARBA" id="ARBA00029803"/>
    </source>
</evidence>
<keyword evidence="8" id="KW-0496">Mitochondrion</keyword>
<keyword evidence="3" id="KW-0808">Transferase</keyword>
<evidence type="ECO:0000256" key="8">
    <source>
        <dbReference type="ARBA" id="ARBA00023128"/>
    </source>
</evidence>
<reference evidence="12" key="2">
    <citation type="submission" date="2022-10" db="EMBL/GenBank/DDBJ databases">
        <authorList>
            <consortium name="ENA_rothamsted_submissions"/>
            <consortium name="culmorum"/>
            <person name="King R."/>
        </authorList>
    </citation>
    <scope>NUCLEOTIDE SEQUENCE</scope>
</reference>
<dbReference type="PANTHER" id="PTHR13563:SF5">
    <property type="entry name" value="TRNA METHYLTRANSFERASE 10 HOMOLOG C"/>
    <property type="match status" value="1"/>
</dbReference>
<dbReference type="FunFam" id="3.40.1280.30:FF:000003">
    <property type="entry name" value="tRNA methyltransferase 10C, mitochondrial RNase P subunit"/>
    <property type="match status" value="1"/>
</dbReference>
<reference evidence="12" key="1">
    <citation type="submission" date="2022-01" db="EMBL/GenBank/DDBJ databases">
        <authorList>
            <person name="King R."/>
        </authorList>
    </citation>
    <scope>NUCLEOTIDE SEQUENCE</scope>
</reference>
<protein>
    <recommendedName>
        <fullName evidence="9">RNA (guanine-9-)-methyltransferase domain-containing protein 1</fullName>
    </recommendedName>
</protein>
<evidence type="ECO:0000313" key="13">
    <source>
        <dbReference type="Proteomes" id="UP001153737"/>
    </source>
</evidence>
<keyword evidence="7" id="KW-0175">Coiled coil</keyword>
<evidence type="ECO:0000256" key="10">
    <source>
        <dbReference type="SAM" id="MobiDB-lite"/>
    </source>
</evidence>
<keyword evidence="4" id="KW-0949">S-adenosyl-L-methionine</keyword>
<dbReference type="PROSITE" id="PS51675">
    <property type="entry name" value="SAM_MT_TRM10"/>
    <property type="match status" value="1"/>
</dbReference>
<evidence type="ECO:0000256" key="3">
    <source>
        <dbReference type="ARBA" id="ARBA00022679"/>
    </source>
</evidence>
<keyword evidence="13" id="KW-1185">Reference proteome</keyword>
<evidence type="ECO:0000256" key="2">
    <source>
        <dbReference type="ARBA" id="ARBA00022603"/>
    </source>
</evidence>
<dbReference type="Gene3D" id="3.40.1280.30">
    <property type="match status" value="1"/>
</dbReference>
<feature type="region of interest" description="Disordered" evidence="10">
    <location>
        <begin position="48"/>
        <end position="72"/>
    </location>
</feature>
<dbReference type="GO" id="GO:0070131">
    <property type="term" value="P:positive regulation of mitochondrial translation"/>
    <property type="evidence" value="ECO:0007669"/>
    <property type="project" value="TreeGrafter"/>
</dbReference>
<organism evidence="12 13">
    <name type="scientific">Phaedon cochleariae</name>
    <name type="common">Mustard beetle</name>
    <dbReference type="NCBI Taxonomy" id="80249"/>
    <lineage>
        <taxon>Eukaryota</taxon>
        <taxon>Metazoa</taxon>
        <taxon>Ecdysozoa</taxon>
        <taxon>Arthropoda</taxon>
        <taxon>Hexapoda</taxon>
        <taxon>Insecta</taxon>
        <taxon>Pterygota</taxon>
        <taxon>Neoptera</taxon>
        <taxon>Endopterygota</taxon>
        <taxon>Coleoptera</taxon>
        <taxon>Polyphaga</taxon>
        <taxon>Cucujiformia</taxon>
        <taxon>Chrysomeloidea</taxon>
        <taxon>Chrysomelidae</taxon>
        <taxon>Chrysomelinae</taxon>
        <taxon>Chrysomelini</taxon>
        <taxon>Phaedon</taxon>
    </lineage>
</organism>
<name>A0A9P0DJK3_PHACE</name>
<keyword evidence="2" id="KW-0489">Methyltransferase</keyword>
<proteinExistence type="predicted"/>
<dbReference type="CDD" id="cd18102">
    <property type="entry name" value="Trm10_MRRP1"/>
    <property type="match status" value="1"/>
</dbReference>
<dbReference type="GO" id="GO:0005739">
    <property type="term" value="C:mitochondrion"/>
    <property type="evidence" value="ECO:0007669"/>
    <property type="project" value="UniProtKB-SubCell"/>
</dbReference>
<evidence type="ECO:0000256" key="4">
    <source>
        <dbReference type="ARBA" id="ARBA00022691"/>
    </source>
</evidence>
<comment type="subcellular location">
    <subcellularLocation>
        <location evidence="1">Mitochondrion</location>
    </subcellularLocation>
</comment>
<dbReference type="PANTHER" id="PTHR13563">
    <property type="entry name" value="TRNA (GUANINE-9-) METHYLTRANSFERASE"/>
    <property type="match status" value="1"/>
</dbReference>
<dbReference type="GO" id="GO:0032259">
    <property type="term" value="P:methylation"/>
    <property type="evidence" value="ECO:0007669"/>
    <property type="project" value="UniProtKB-KW"/>
</dbReference>
<dbReference type="GO" id="GO:0097745">
    <property type="term" value="P:mitochondrial tRNA 5'-end processing"/>
    <property type="evidence" value="ECO:0007669"/>
    <property type="project" value="TreeGrafter"/>
</dbReference>
<keyword evidence="5" id="KW-0819">tRNA processing</keyword>
<dbReference type="GO" id="GO:0008168">
    <property type="term" value="F:methyltransferase activity"/>
    <property type="evidence" value="ECO:0007669"/>
    <property type="project" value="UniProtKB-KW"/>
</dbReference>
<dbReference type="InterPro" id="IPR025812">
    <property type="entry name" value="Trm10_C_MTase_dom"/>
</dbReference>
<dbReference type="OrthoDB" id="265306at2759"/>
<feature type="domain" description="SAM-dependent MTase TRM10-type" evidence="11">
    <location>
        <begin position="198"/>
        <end position="392"/>
    </location>
</feature>
<dbReference type="InterPro" id="IPR038459">
    <property type="entry name" value="MT_TRM10-typ_sf"/>
</dbReference>
<gene>
    <name evidence="12" type="ORF">PHAECO_LOCUS6496</name>
</gene>
<evidence type="ECO:0000256" key="7">
    <source>
        <dbReference type="ARBA" id="ARBA00023054"/>
    </source>
</evidence>
<evidence type="ECO:0000256" key="1">
    <source>
        <dbReference type="ARBA" id="ARBA00004173"/>
    </source>
</evidence>
<dbReference type="GO" id="GO:0005654">
    <property type="term" value="C:nucleoplasm"/>
    <property type="evidence" value="ECO:0007669"/>
    <property type="project" value="TreeGrafter"/>
</dbReference>
<evidence type="ECO:0000256" key="5">
    <source>
        <dbReference type="ARBA" id="ARBA00022694"/>
    </source>
</evidence>
<dbReference type="AlphaFoldDB" id="A0A9P0DJK3"/>
<dbReference type="EMBL" id="OU896708">
    <property type="protein sequence ID" value="CAH1156031.1"/>
    <property type="molecule type" value="Genomic_DNA"/>
</dbReference>
<evidence type="ECO:0000259" key="11">
    <source>
        <dbReference type="PROSITE" id="PS51675"/>
    </source>
</evidence>
<sequence>MLSLKHNCRFIANKISEAVNGRQPVLSETLGRQISLLNHPLKKLFSSNVEGSPTLANHNNSPGGNTETETNYDAITNGDKTLETKLKIIMLEAEVLRQEGKAVPESSFVTEEQWKEILNLTTRTARKKYFEYLFKLSKRLENVQVKKEQKRLEFEEIKRRKTEENKGEETIEDHALKYDLQHNNIFLRFYDTTINQMYNNRLIQAIQFGQKLVVDCGYDGNMTKRENQSCAKQLMLIFAENRLHDEPFDVHFCNVHRDSELIKQLHKFIPTMNEPWFPLNLHENSYLNIFPKDQLVYLTPHCREELKEFDHDTVYIIGGIVDKVNNDPLSLAKAKREGLRMAKLPLDRYLQWGSGSGKSLTLNQVGSILLDVKRYGNWEKALRHVPRRKLVDFGAAGGVRKPWDRDGGARQWRPAANVDFGNLSFNNGGRKNDNDARRTVNVNIRSLYEE</sequence>
<keyword evidence="6" id="KW-0809">Transit peptide</keyword>
<dbReference type="InterPro" id="IPR028564">
    <property type="entry name" value="MT_TRM10-typ"/>
</dbReference>